<evidence type="ECO:0000313" key="1">
    <source>
        <dbReference type="EMBL" id="OJJ36573.1"/>
    </source>
</evidence>
<reference evidence="2" key="1">
    <citation type="journal article" date="2017" name="Genome Biol.">
        <title>Comparative genomics reveals high biological diversity and specific adaptations in the industrially and medically important fungal genus Aspergillus.</title>
        <authorList>
            <person name="de Vries R.P."/>
            <person name="Riley R."/>
            <person name="Wiebenga A."/>
            <person name="Aguilar-Osorio G."/>
            <person name="Amillis S."/>
            <person name="Uchima C.A."/>
            <person name="Anderluh G."/>
            <person name="Asadollahi M."/>
            <person name="Askin M."/>
            <person name="Barry K."/>
            <person name="Battaglia E."/>
            <person name="Bayram O."/>
            <person name="Benocci T."/>
            <person name="Braus-Stromeyer S.A."/>
            <person name="Caldana C."/>
            <person name="Canovas D."/>
            <person name="Cerqueira G.C."/>
            <person name="Chen F."/>
            <person name="Chen W."/>
            <person name="Choi C."/>
            <person name="Clum A."/>
            <person name="Dos Santos R.A."/>
            <person name="Damasio A.R."/>
            <person name="Diallinas G."/>
            <person name="Emri T."/>
            <person name="Fekete E."/>
            <person name="Flipphi M."/>
            <person name="Freyberg S."/>
            <person name="Gallo A."/>
            <person name="Gournas C."/>
            <person name="Habgood R."/>
            <person name="Hainaut M."/>
            <person name="Harispe M.L."/>
            <person name="Henrissat B."/>
            <person name="Hilden K.S."/>
            <person name="Hope R."/>
            <person name="Hossain A."/>
            <person name="Karabika E."/>
            <person name="Karaffa L."/>
            <person name="Karanyi Z."/>
            <person name="Krasevec N."/>
            <person name="Kuo A."/>
            <person name="Kusch H."/>
            <person name="LaButti K."/>
            <person name="Lagendijk E.L."/>
            <person name="Lapidus A."/>
            <person name="Levasseur A."/>
            <person name="Lindquist E."/>
            <person name="Lipzen A."/>
            <person name="Logrieco A.F."/>
            <person name="MacCabe A."/>
            <person name="Maekelae M.R."/>
            <person name="Malavazi I."/>
            <person name="Melin P."/>
            <person name="Meyer V."/>
            <person name="Mielnichuk N."/>
            <person name="Miskei M."/>
            <person name="Molnar A.P."/>
            <person name="Mule G."/>
            <person name="Ngan C.Y."/>
            <person name="Orejas M."/>
            <person name="Orosz E."/>
            <person name="Ouedraogo J.P."/>
            <person name="Overkamp K.M."/>
            <person name="Park H.-S."/>
            <person name="Perrone G."/>
            <person name="Piumi F."/>
            <person name="Punt P.J."/>
            <person name="Ram A.F."/>
            <person name="Ramon A."/>
            <person name="Rauscher S."/>
            <person name="Record E."/>
            <person name="Riano-Pachon D.M."/>
            <person name="Robert V."/>
            <person name="Roehrig J."/>
            <person name="Ruller R."/>
            <person name="Salamov A."/>
            <person name="Salih N.S."/>
            <person name="Samson R.A."/>
            <person name="Sandor E."/>
            <person name="Sanguinetti M."/>
            <person name="Schuetze T."/>
            <person name="Sepcic K."/>
            <person name="Shelest E."/>
            <person name="Sherlock G."/>
            <person name="Sophianopoulou V."/>
            <person name="Squina F.M."/>
            <person name="Sun H."/>
            <person name="Susca A."/>
            <person name="Todd R.B."/>
            <person name="Tsang A."/>
            <person name="Unkles S.E."/>
            <person name="van de Wiele N."/>
            <person name="van Rossen-Uffink D."/>
            <person name="Oliveira J.V."/>
            <person name="Vesth T.C."/>
            <person name="Visser J."/>
            <person name="Yu J.-H."/>
            <person name="Zhou M."/>
            <person name="Andersen M.R."/>
            <person name="Archer D.B."/>
            <person name="Baker S.E."/>
            <person name="Benoit I."/>
            <person name="Brakhage A.A."/>
            <person name="Braus G.H."/>
            <person name="Fischer R."/>
            <person name="Frisvad J.C."/>
            <person name="Goldman G.H."/>
            <person name="Houbraken J."/>
            <person name="Oakley B."/>
            <person name="Pocsi I."/>
            <person name="Scazzocchio C."/>
            <person name="Seiboth B."/>
            <person name="vanKuyk P.A."/>
            <person name="Wortman J."/>
            <person name="Dyer P.S."/>
            <person name="Grigoriev I.V."/>
        </authorList>
    </citation>
    <scope>NUCLEOTIDE SEQUENCE [LARGE SCALE GENOMIC DNA]</scope>
    <source>
        <strain evidence="2">DTO 134E9</strain>
    </source>
</reference>
<dbReference type="EMBL" id="KV878211">
    <property type="protein sequence ID" value="OJJ36573.1"/>
    <property type="molecule type" value="Genomic_DNA"/>
</dbReference>
<gene>
    <name evidence="1" type="ORF">ASPWEDRAFT_413126</name>
</gene>
<keyword evidence="2" id="KW-1185">Reference proteome</keyword>
<organism evidence="1 2">
    <name type="scientific">Aspergillus wentii DTO 134E9</name>
    <dbReference type="NCBI Taxonomy" id="1073089"/>
    <lineage>
        <taxon>Eukaryota</taxon>
        <taxon>Fungi</taxon>
        <taxon>Dikarya</taxon>
        <taxon>Ascomycota</taxon>
        <taxon>Pezizomycotina</taxon>
        <taxon>Eurotiomycetes</taxon>
        <taxon>Eurotiomycetidae</taxon>
        <taxon>Eurotiales</taxon>
        <taxon>Aspergillaceae</taxon>
        <taxon>Aspergillus</taxon>
        <taxon>Aspergillus subgen. Cremei</taxon>
    </lineage>
</organism>
<dbReference type="AlphaFoldDB" id="A0A1L9RNY1"/>
<sequence length="159" mass="18763">MPLAKSPSQAAVPKSQIARRARQMSNNLLPRQKPRLSLLQRPLLALSRHRGRQCMLQMRLPLPAVVLKLPIARPVRLRCRVLLLRHHHHLRILRLQLLPPPLFLRRRRHLLPLLRCRARLLCMLPMKLLSLAAVLKLPTAQRVRQQCSRVFLLRRRRRL</sequence>
<accession>A0A1L9RNY1</accession>
<dbReference type="Proteomes" id="UP000184383">
    <property type="component" value="Unassembled WGS sequence"/>
</dbReference>
<proteinExistence type="predicted"/>
<dbReference type="RefSeq" id="XP_040690249.1">
    <property type="nucleotide sequence ID" value="XM_040835525.1"/>
</dbReference>
<name>A0A1L9RNY1_ASPWE</name>
<dbReference type="GeneID" id="63751373"/>
<evidence type="ECO:0000313" key="2">
    <source>
        <dbReference type="Proteomes" id="UP000184383"/>
    </source>
</evidence>
<dbReference type="VEuPathDB" id="FungiDB:ASPWEDRAFT_413126"/>
<protein>
    <submittedName>
        <fullName evidence="1">Uncharacterized protein</fullName>
    </submittedName>
</protein>